<organism evidence="1">
    <name type="scientific">Podoviridae sp. ctiVc2</name>
    <dbReference type="NCBI Taxonomy" id="2827745"/>
    <lineage>
        <taxon>Viruses</taxon>
        <taxon>Duplodnaviria</taxon>
        <taxon>Heunggongvirae</taxon>
        <taxon>Uroviricota</taxon>
        <taxon>Caudoviricetes</taxon>
    </lineage>
</organism>
<dbReference type="EMBL" id="BK032558">
    <property type="protein sequence ID" value="DAF47769.1"/>
    <property type="molecule type" value="Genomic_DNA"/>
</dbReference>
<accession>A0A8S5S9Y7</accession>
<proteinExistence type="predicted"/>
<evidence type="ECO:0000313" key="1">
    <source>
        <dbReference type="EMBL" id="DAF47769.1"/>
    </source>
</evidence>
<protein>
    <submittedName>
        <fullName evidence="1">Uncharacterized protein</fullName>
    </submittedName>
</protein>
<reference evidence="1" key="1">
    <citation type="journal article" date="2021" name="Proc. Natl. Acad. Sci. U.S.A.">
        <title>A Catalog of Tens of Thousands of Viruses from Human Metagenomes Reveals Hidden Associations with Chronic Diseases.</title>
        <authorList>
            <person name="Tisza M.J."/>
            <person name="Buck C.B."/>
        </authorList>
    </citation>
    <scope>NUCLEOTIDE SEQUENCE</scope>
    <source>
        <strain evidence="1">CtiVc2</strain>
    </source>
</reference>
<sequence length="40" mass="4331">MVSSLCLTLAQYSVPNGTYSFSFQYAIALSKLIPPVVCSM</sequence>
<name>A0A8S5S9Y7_9CAUD</name>